<proteinExistence type="predicted"/>
<evidence type="ECO:0000313" key="2">
    <source>
        <dbReference type="EMBL" id="GMI64047.1"/>
    </source>
</evidence>
<comment type="caution">
    <text evidence="2">The sequence shown here is derived from an EMBL/GenBank/DDBJ whole genome shotgun (WGS) entry which is preliminary data.</text>
</comment>
<protein>
    <submittedName>
        <fullName evidence="2">Uncharacterized protein</fullName>
    </submittedName>
</protein>
<evidence type="ECO:0000313" key="3">
    <source>
        <dbReference type="Proteomes" id="UP001165190"/>
    </source>
</evidence>
<name>A0A9W7GS35_HIBTR</name>
<dbReference type="EMBL" id="BSYR01000002">
    <property type="protein sequence ID" value="GMI64047.1"/>
    <property type="molecule type" value="Genomic_DNA"/>
</dbReference>
<sequence length="120" mass="13597">MFACLRSCCHCHHLLQKLAFNQSTRRWANLTNSRLRILCCFCTQLPPVSFLILRFRALTLACKTIFNNDISSSSFSSFAHSNRSGGRGKGQEMNNDRERSGGQNRCSWSTIDTNFAAYGH</sequence>
<organism evidence="2 3">
    <name type="scientific">Hibiscus trionum</name>
    <name type="common">Flower of an hour</name>
    <dbReference type="NCBI Taxonomy" id="183268"/>
    <lineage>
        <taxon>Eukaryota</taxon>
        <taxon>Viridiplantae</taxon>
        <taxon>Streptophyta</taxon>
        <taxon>Embryophyta</taxon>
        <taxon>Tracheophyta</taxon>
        <taxon>Spermatophyta</taxon>
        <taxon>Magnoliopsida</taxon>
        <taxon>eudicotyledons</taxon>
        <taxon>Gunneridae</taxon>
        <taxon>Pentapetalae</taxon>
        <taxon>rosids</taxon>
        <taxon>malvids</taxon>
        <taxon>Malvales</taxon>
        <taxon>Malvaceae</taxon>
        <taxon>Malvoideae</taxon>
        <taxon>Hibiscus</taxon>
    </lineage>
</organism>
<reference evidence="2" key="1">
    <citation type="submission" date="2023-05" db="EMBL/GenBank/DDBJ databases">
        <title>Genome and transcriptome analyses reveal genes involved in the formation of fine ridges on petal epidermal cells in Hibiscus trionum.</title>
        <authorList>
            <person name="Koshimizu S."/>
            <person name="Masuda S."/>
            <person name="Ishii T."/>
            <person name="Shirasu K."/>
            <person name="Hoshino A."/>
            <person name="Arita M."/>
        </authorList>
    </citation>
    <scope>NUCLEOTIDE SEQUENCE</scope>
    <source>
        <strain evidence="2">Hamamatsu line</strain>
    </source>
</reference>
<feature type="region of interest" description="Disordered" evidence="1">
    <location>
        <begin position="71"/>
        <end position="107"/>
    </location>
</feature>
<evidence type="ECO:0000256" key="1">
    <source>
        <dbReference type="SAM" id="MobiDB-lite"/>
    </source>
</evidence>
<feature type="compositionally biased region" description="Low complexity" evidence="1">
    <location>
        <begin position="71"/>
        <end position="84"/>
    </location>
</feature>
<accession>A0A9W7GS35</accession>
<dbReference type="AlphaFoldDB" id="A0A9W7GS35"/>
<keyword evidence="3" id="KW-1185">Reference proteome</keyword>
<dbReference type="Proteomes" id="UP001165190">
    <property type="component" value="Unassembled WGS sequence"/>
</dbReference>
<gene>
    <name evidence="2" type="ORF">HRI_000074000</name>
</gene>